<dbReference type="InterPro" id="IPR004294">
    <property type="entry name" value="Carotenoid_Oase"/>
</dbReference>
<evidence type="ECO:0000256" key="2">
    <source>
        <dbReference type="ARBA" id="ARBA00006787"/>
    </source>
</evidence>
<dbReference type="GO" id="GO:0016121">
    <property type="term" value="P:carotene catabolic process"/>
    <property type="evidence" value="ECO:0007669"/>
    <property type="project" value="TreeGrafter"/>
</dbReference>
<evidence type="ECO:0000256" key="1">
    <source>
        <dbReference type="ARBA" id="ARBA00001954"/>
    </source>
</evidence>
<reference evidence="6" key="2">
    <citation type="journal article" date="2024" name="Plant">
        <title>Genomic evolution and insights into agronomic trait innovations of Sesamum species.</title>
        <authorList>
            <person name="Miao H."/>
            <person name="Wang L."/>
            <person name="Qu L."/>
            <person name="Liu H."/>
            <person name="Sun Y."/>
            <person name="Le M."/>
            <person name="Wang Q."/>
            <person name="Wei S."/>
            <person name="Zheng Y."/>
            <person name="Lin W."/>
            <person name="Duan Y."/>
            <person name="Cao H."/>
            <person name="Xiong S."/>
            <person name="Wang X."/>
            <person name="Wei L."/>
            <person name="Li C."/>
            <person name="Ma Q."/>
            <person name="Ju M."/>
            <person name="Zhao R."/>
            <person name="Li G."/>
            <person name="Mu C."/>
            <person name="Tian Q."/>
            <person name="Mei H."/>
            <person name="Zhang T."/>
            <person name="Gao T."/>
            <person name="Zhang H."/>
        </authorList>
    </citation>
    <scope>NUCLEOTIDE SEQUENCE</scope>
    <source>
        <strain evidence="6">KEN1</strain>
    </source>
</reference>
<name>A0AAW2X3Y4_9LAMI</name>
<keyword evidence="3" id="KW-0479">Metal-binding</keyword>
<dbReference type="PANTHER" id="PTHR10543:SF46">
    <property type="entry name" value="CAROTENOID CLEAVAGE DIOXYGENASE 4, CHLOROPLASTIC-RELATED"/>
    <property type="match status" value="1"/>
</dbReference>
<protein>
    <submittedName>
        <fullName evidence="6">Carotenoid cleavage dioxygenase 4, chloroplastic</fullName>
    </submittedName>
</protein>
<organism evidence="6">
    <name type="scientific">Sesamum latifolium</name>
    <dbReference type="NCBI Taxonomy" id="2727402"/>
    <lineage>
        <taxon>Eukaryota</taxon>
        <taxon>Viridiplantae</taxon>
        <taxon>Streptophyta</taxon>
        <taxon>Embryophyta</taxon>
        <taxon>Tracheophyta</taxon>
        <taxon>Spermatophyta</taxon>
        <taxon>Magnoliopsida</taxon>
        <taxon>eudicotyledons</taxon>
        <taxon>Gunneridae</taxon>
        <taxon>Pentapetalae</taxon>
        <taxon>asterids</taxon>
        <taxon>lamiids</taxon>
        <taxon>Lamiales</taxon>
        <taxon>Pedaliaceae</taxon>
        <taxon>Sesamum</taxon>
    </lineage>
</organism>
<dbReference type="GO" id="GO:0046872">
    <property type="term" value="F:metal ion binding"/>
    <property type="evidence" value="ECO:0007669"/>
    <property type="project" value="UniProtKB-KW"/>
</dbReference>
<comment type="caution">
    <text evidence="6">The sequence shown here is derived from an EMBL/GenBank/DDBJ whole genome shotgun (WGS) entry which is preliminary data.</text>
</comment>
<keyword evidence="4 6" id="KW-0223">Dioxygenase</keyword>
<evidence type="ECO:0000313" key="6">
    <source>
        <dbReference type="EMBL" id="KAL0447661.1"/>
    </source>
</evidence>
<reference evidence="6" key="1">
    <citation type="submission" date="2020-06" db="EMBL/GenBank/DDBJ databases">
        <authorList>
            <person name="Li T."/>
            <person name="Hu X."/>
            <person name="Zhang T."/>
            <person name="Song X."/>
            <person name="Zhang H."/>
            <person name="Dai N."/>
            <person name="Sheng W."/>
            <person name="Hou X."/>
            <person name="Wei L."/>
        </authorList>
    </citation>
    <scope>NUCLEOTIDE SEQUENCE</scope>
    <source>
        <strain evidence="6">KEN1</strain>
        <tissue evidence="6">Leaf</tissue>
    </source>
</reference>
<dbReference type="EMBL" id="JACGWN010000006">
    <property type="protein sequence ID" value="KAL0447661.1"/>
    <property type="molecule type" value="Genomic_DNA"/>
</dbReference>
<evidence type="ECO:0000256" key="5">
    <source>
        <dbReference type="ARBA" id="ARBA00023004"/>
    </source>
</evidence>
<gene>
    <name evidence="6" type="ORF">Slati_1894000</name>
</gene>
<dbReference type="GO" id="GO:0009570">
    <property type="term" value="C:chloroplast stroma"/>
    <property type="evidence" value="ECO:0007669"/>
    <property type="project" value="TreeGrafter"/>
</dbReference>
<dbReference type="PANTHER" id="PTHR10543">
    <property type="entry name" value="BETA-CAROTENE DIOXYGENASE"/>
    <property type="match status" value="1"/>
</dbReference>
<dbReference type="Pfam" id="PF03055">
    <property type="entry name" value="RPE65"/>
    <property type="match status" value="1"/>
</dbReference>
<proteinExistence type="inferred from homology"/>
<dbReference type="AlphaFoldDB" id="A0AAW2X3Y4"/>
<accession>A0AAW2X3Y4</accession>
<comment type="cofactor">
    <cofactor evidence="1">
        <name>Fe(2+)</name>
        <dbReference type="ChEBI" id="CHEBI:29033"/>
    </cofactor>
</comment>
<comment type="similarity">
    <text evidence="2">Belongs to the carotenoid oxygenase family.</text>
</comment>
<dbReference type="GO" id="GO:0010436">
    <property type="term" value="F:carotenoid dioxygenase activity"/>
    <property type="evidence" value="ECO:0007669"/>
    <property type="project" value="TreeGrafter"/>
</dbReference>
<evidence type="ECO:0000256" key="3">
    <source>
        <dbReference type="ARBA" id="ARBA00022723"/>
    </source>
</evidence>
<sequence length="233" mass="26129">METLSSSFLATPFPHHSSDLNCVSSSFRFSAKIPPNSCFTLIFNPINKLINHTAQTLKNNQPVAQQIIKKKQSSSLASIFKTLDDLVWNFVDLPLRPCIDPKHVLLGNFAPVDELPPTPCEVVEGSLPSCLDGAYIRNGPNPRFIPPGPYHLFDGDGMLHMIRISRGEATFCSRYVKTYKYMVEQETGYPIFPSVFSSFNGFGASIARSFFNPRKNAYRAVRSNKTGLWRGKY</sequence>
<keyword evidence="5" id="KW-0408">Iron</keyword>
<evidence type="ECO:0000256" key="4">
    <source>
        <dbReference type="ARBA" id="ARBA00022964"/>
    </source>
</evidence>
<keyword evidence="4 6" id="KW-0560">Oxidoreductase</keyword>